<dbReference type="EMBL" id="LN899825">
    <property type="protein sequence ID" value="CUV34749.1"/>
    <property type="molecule type" value="Genomic_DNA"/>
</dbReference>
<evidence type="ECO:0000313" key="4">
    <source>
        <dbReference type="EMBL" id="CUV62574.1"/>
    </source>
</evidence>
<accession>A0A0S4VKH0</accession>
<gene>
    <name evidence="4" type="ORF">RD1301_v1_2410015</name>
    <name evidence="1" type="ORF">RUN1744_v1_300028</name>
    <name evidence="2" type="ORF">TD1301_v1_1050006</name>
    <name evidence="3" type="ORF">TF3108_v1_240013</name>
</gene>
<reference evidence="2" key="1">
    <citation type="submission" date="2015-10" db="EMBL/GenBank/DDBJ databases">
        <authorList>
            <person name="Gilbert D.G."/>
        </authorList>
    </citation>
    <scope>NUCLEOTIDE SEQUENCE</scope>
    <source>
        <strain evidence="2">Phyl III-seqv23</strain>
    </source>
</reference>
<organism evidence="2">
    <name type="scientific">Ralstonia solanacearum</name>
    <name type="common">Pseudomonas solanacearum</name>
    <dbReference type="NCBI Taxonomy" id="305"/>
    <lineage>
        <taxon>Bacteria</taxon>
        <taxon>Pseudomonadati</taxon>
        <taxon>Pseudomonadota</taxon>
        <taxon>Betaproteobacteria</taxon>
        <taxon>Burkholderiales</taxon>
        <taxon>Burkholderiaceae</taxon>
        <taxon>Ralstonia</taxon>
        <taxon>Ralstonia solanacearum species complex</taxon>
    </lineage>
</organism>
<evidence type="ECO:0000313" key="3">
    <source>
        <dbReference type="EMBL" id="CUV39208.1"/>
    </source>
</evidence>
<dbReference type="EMBL" id="LN899826">
    <property type="protein sequence ID" value="CUV39208.1"/>
    <property type="molecule type" value="Genomic_DNA"/>
</dbReference>
<dbReference type="AlphaFoldDB" id="A0A0S4VKH0"/>
<sequence>MFRLYETAQSSAQSVGFVKALRAQFKHKSLLVWDSTVRHNSRVVRKYLDSTRGAIQMALLPVYART</sequence>
<proteinExistence type="predicted"/>
<protein>
    <recommendedName>
        <fullName evidence="5">Tc1-like transposase DDE domain-containing protein</fullName>
    </recommendedName>
</protein>
<evidence type="ECO:0008006" key="5">
    <source>
        <dbReference type="Google" id="ProtNLM"/>
    </source>
</evidence>
<evidence type="ECO:0000313" key="2">
    <source>
        <dbReference type="EMBL" id="CUV34749.1"/>
    </source>
</evidence>
<dbReference type="EMBL" id="LN899823">
    <property type="protein sequence ID" value="CUV23017.1"/>
    <property type="molecule type" value="Genomic_DNA"/>
</dbReference>
<evidence type="ECO:0000313" key="1">
    <source>
        <dbReference type="EMBL" id="CUV23017.1"/>
    </source>
</evidence>
<name>A0A0S4VKH0_RALSL</name>
<dbReference type="EMBL" id="LN899822">
    <property type="protein sequence ID" value="CUV62574.1"/>
    <property type="molecule type" value="Genomic_DNA"/>
</dbReference>